<dbReference type="EMBL" id="JAEOAH010000006">
    <property type="protein sequence ID" value="MBK3494649.1"/>
    <property type="molecule type" value="Genomic_DNA"/>
</dbReference>
<keyword evidence="1" id="KW-1133">Transmembrane helix</keyword>
<comment type="caution">
    <text evidence="2">The sequence shown here is derived from an EMBL/GenBank/DDBJ whole genome shotgun (WGS) entry which is preliminary data.</text>
</comment>
<dbReference type="Proteomes" id="UP000618943">
    <property type="component" value="Unassembled WGS sequence"/>
</dbReference>
<evidence type="ECO:0000256" key="1">
    <source>
        <dbReference type="SAM" id="Phobius"/>
    </source>
</evidence>
<evidence type="ECO:0000313" key="2">
    <source>
        <dbReference type="EMBL" id="MBK3494649.1"/>
    </source>
</evidence>
<protein>
    <submittedName>
        <fullName evidence="2">Uncharacterized protein</fullName>
    </submittedName>
</protein>
<gene>
    <name evidence="2" type="ORF">JFL43_07225</name>
</gene>
<keyword evidence="3" id="KW-1185">Reference proteome</keyword>
<name>A0ABS1H5F0_9BACL</name>
<organism evidence="2 3">
    <name type="scientific">Viridibacillus soli</name>
    <dbReference type="NCBI Taxonomy" id="2798301"/>
    <lineage>
        <taxon>Bacteria</taxon>
        <taxon>Bacillati</taxon>
        <taxon>Bacillota</taxon>
        <taxon>Bacilli</taxon>
        <taxon>Bacillales</taxon>
        <taxon>Caryophanaceae</taxon>
        <taxon>Viridibacillus</taxon>
    </lineage>
</organism>
<keyword evidence="1" id="KW-0812">Transmembrane</keyword>
<reference evidence="2 3" key="1">
    <citation type="submission" date="2020-12" db="EMBL/GenBank/DDBJ databases">
        <title>YIM B01967 draft genome.</title>
        <authorList>
            <person name="Yan X."/>
        </authorList>
    </citation>
    <scope>NUCLEOTIDE SEQUENCE [LARGE SCALE GENOMIC DNA]</scope>
    <source>
        <strain evidence="2 3">YIM B01967</strain>
    </source>
</reference>
<accession>A0ABS1H5F0</accession>
<feature type="transmembrane region" description="Helical" evidence="1">
    <location>
        <begin position="33"/>
        <end position="55"/>
    </location>
</feature>
<keyword evidence="1" id="KW-0472">Membrane</keyword>
<proteinExistence type="predicted"/>
<sequence>MLKGLPIYMVLIAVGSLGITFGMTRNLPLTMQWILLISGTVLNIISLIGLFIFLARQDSNKKIR</sequence>
<feature type="transmembrane region" description="Helical" evidence="1">
    <location>
        <begin position="7"/>
        <end position="27"/>
    </location>
</feature>
<dbReference type="RefSeq" id="WP_100795573.1">
    <property type="nucleotide sequence ID" value="NZ_JAEOAH010000006.1"/>
</dbReference>
<evidence type="ECO:0000313" key="3">
    <source>
        <dbReference type="Proteomes" id="UP000618943"/>
    </source>
</evidence>